<dbReference type="NCBIfam" id="TIGR01551">
    <property type="entry name" value="major_capsid_P2"/>
    <property type="match status" value="1"/>
</dbReference>
<reference evidence="1 2" key="1">
    <citation type="submission" date="2020-01" db="EMBL/GenBank/DDBJ databases">
        <title>Dynamics of blaIMP-6 dissemination in carbapenem resistant Enterobacteriacea isolated from regional surveillance in Osaka, Japan.</title>
        <authorList>
            <person name="Abe R."/>
            <person name="Akeda Y."/>
            <person name="Sugawara Y."/>
            <person name="Yamamoto N."/>
            <person name="Tomono K."/>
            <person name="Takeuchi D."/>
            <person name="Kawahara R."/>
            <person name="Hamada S."/>
        </authorList>
    </citation>
    <scope>NUCLEOTIDE SEQUENCE [LARGE SCALE GENOMIC DNA]</scope>
    <source>
        <strain evidence="1 2">E300</strain>
    </source>
</reference>
<dbReference type="EMBL" id="AP022360">
    <property type="protein sequence ID" value="BBU85187.1"/>
    <property type="molecule type" value="Genomic_DNA"/>
</dbReference>
<protein>
    <submittedName>
        <fullName evidence="1">Phage capsid protein</fullName>
    </submittedName>
</protein>
<name>A0A8S0FYG6_ECOLX</name>
<proteinExistence type="predicted"/>
<gene>
    <name evidence="1" type="ORF">EIMP300_65870</name>
</gene>
<dbReference type="InterPro" id="IPR006441">
    <property type="entry name" value="Phage_P2_GpN"/>
</dbReference>
<dbReference type="Pfam" id="PF05125">
    <property type="entry name" value="Phage_cap_P2"/>
    <property type="match status" value="1"/>
</dbReference>
<dbReference type="Proteomes" id="UP000467488">
    <property type="component" value="Chromosome"/>
</dbReference>
<evidence type="ECO:0000313" key="1">
    <source>
        <dbReference type="EMBL" id="BBU85187.1"/>
    </source>
</evidence>
<sequence length="357" mass="39991">MNLVMSDITRNKLGCYMAQQASLNNIPVSALVSRFTVEPAVQQRFENASKESTEFTKRINVIGVTDQKGEKILLDTTGPIARTNSSYDGIKRRNPNNVIDMNIRVTASRQYQCEQVNYDTFISYPQLDTWAAHSDFQSRISTQIARQVALDRIMIGFNGTSHAYESDFHTNKLLQDVNVGWLEHIRTDASERVMNDVTLTSRNMDNTVAHAGKYANADALVQDARSSLLDEWHKEADDLAVIMGRNLFNSLRLPVLNSISGQNPNAELLAGQLCGILSSRTIGGLGVFLAPFFPDATMLITSFNNLSIYWQKGSMRRLMKDEPEYNRIATYQSINDAYVVEDYGKCAMVTGLKFADS</sequence>
<evidence type="ECO:0000313" key="2">
    <source>
        <dbReference type="Proteomes" id="UP000467488"/>
    </source>
</evidence>
<organism evidence="1 2">
    <name type="scientific">Escherichia coli</name>
    <dbReference type="NCBI Taxonomy" id="562"/>
    <lineage>
        <taxon>Bacteria</taxon>
        <taxon>Pseudomonadati</taxon>
        <taxon>Pseudomonadota</taxon>
        <taxon>Gammaproteobacteria</taxon>
        <taxon>Enterobacterales</taxon>
        <taxon>Enterobacteriaceae</taxon>
        <taxon>Escherichia</taxon>
    </lineage>
</organism>
<dbReference type="AlphaFoldDB" id="A0A8S0FYG6"/>
<accession>A0A8S0FYG6</accession>